<dbReference type="PANTHER" id="PTHR43685:SF13">
    <property type="entry name" value="O ANTIGEN BIOSYNTHESIS RHAMNOSYLTRANSFERASE RFBN"/>
    <property type="match status" value="1"/>
</dbReference>
<dbReference type="Proteomes" id="UP000705508">
    <property type="component" value="Unassembled WGS sequence"/>
</dbReference>
<keyword evidence="1" id="KW-0812">Transmembrane</keyword>
<dbReference type="PANTHER" id="PTHR43685">
    <property type="entry name" value="GLYCOSYLTRANSFERASE"/>
    <property type="match status" value="1"/>
</dbReference>
<dbReference type="InterPro" id="IPR029044">
    <property type="entry name" value="Nucleotide-diphossugar_trans"/>
</dbReference>
<accession>A0A938XB02</accession>
<evidence type="ECO:0000256" key="1">
    <source>
        <dbReference type="SAM" id="Phobius"/>
    </source>
</evidence>
<reference evidence="3" key="2">
    <citation type="journal article" date="2021" name="Sci. Rep.">
        <title>The distribution of antibiotic resistance genes in chicken gut microbiota commensals.</title>
        <authorList>
            <person name="Juricova H."/>
            <person name="Matiasovicova J."/>
            <person name="Kubasova T."/>
            <person name="Cejkova D."/>
            <person name="Rychlik I."/>
        </authorList>
    </citation>
    <scope>NUCLEOTIDE SEQUENCE</scope>
    <source>
        <strain evidence="3">An582</strain>
    </source>
</reference>
<evidence type="ECO:0000313" key="4">
    <source>
        <dbReference type="Proteomes" id="UP000705508"/>
    </source>
</evidence>
<proteinExistence type="predicted"/>
<dbReference type="EMBL" id="JACJKS010000010">
    <property type="protein sequence ID" value="MBM6948705.1"/>
    <property type="molecule type" value="Genomic_DNA"/>
</dbReference>
<dbReference type="InterPro" id="IPR001173">
    <property type="entry name" value="Glyco_trans_2-like"/>
</dbReference>
<evidence type="ECO:0000313" key="3">
    <source>
        <dbReference type="EMBL" id="MBM6948705.1"/>
    </source>
</evidence>
<feature type="domain" description="Glycosyltransferase 2-like" evidence="2">
    <location>
        <begin position="8"/>
        <end position="173"/>
    </location>
</feature>
<protein>
    <submittedName>
        <fullName evidence="3">Glycosyltransferase</fullName>
    </submittedName>
</protein>
<dbReference type="AlphaFoldDB" id="A0A938XB02"/>
<dbReference type="RefSeq" id="WP_204906710.1">
    <property type="nucleotide sequence ID" value="NZ_JACJKS010000010.1"/>
</dbReference>
<dbReference type="GO" id="GO:0044010">
    <property type="term" value="P:single-species biofilm formation"/>
    <property type="evidence" value="ECO:0007669"/>
    <property type="project" value="TreeGrafter"/>
</dbReference>
<name>A0A938XB02_9CLOT</name>
<dbReference type="SUPFAM" id="SSF53448">
    <property type="entry name" value="Nucleotide-diphospho-sugar transferases"/>
    <property type="match status" value="1"/>
</dbReference>
<feature type="transmembrane region" description="Helical" evidence="1">
    <location>
        <begin position="266"/>
        <end position="284"/>
    </location>
</feature>
<gene>
    <name evidence="3" type="ORF">H6A20_08585</name>
</gene>
<keyword evidence="1" id="KW-0472">Membrane</keyword>
<organism evidence="3 4">
    <name type="scientific">Mordavella massiliensis</name>
    <dbReference type="NCBI Taxonomy" id="1871024"/>
    <lineage>
        <taxon>Bacteria</taxon>
        <taxon>Bacillati</taxon>
        <taxon>Bacillota</taxon>
        <taxon>Clostridia</taxon>
        <taxon>Eubacteriales</taxon>
        <taxon>Clostridiaceae</taxon>
        <taxon>Mordavella</taxon>
    </lineage>
</organism>
<reference evidence="3" key="1">
    <citation type="submission" date="2020-08" db="EMBL/GenBank/DDBJ databases">
        <authorList>
            <person name="Cejkova D."/>
            <person name="Kubasova T."/>
            <person name="Jahodarova E."/>
            <person name="Rychlik I."/>
        </authorList>
    </citation>
    <scope>NUCLEOTIDE SEQUENCE</scope>
    <source>
        <strain evidence="3">An582</strain>
    </source>
</reference>
<dbReference type="InterPro" id="IPR050834">
    <property type="entry name" value="Glycosyltransf_2"/>
</dbReference>
<keyword evidence="1" id="KW-1133">Transmembrane helix</keyword>
<comment type="caution">
    <text evidence="3">The sequence shown here is derived from an EMBL/GenBank/DDBJ whole genome shotgun (WGS) entry which is preliminary data.</text>
</comment>
<sequence length="309" mass="35807">MEEKVIDVVLPVHRPGSELKQLIRRLEEQIQRIRYIYIMHTRDGLDLSALLAEEGYDNIIIEEVKPEEFDHGGTRDRAVRMSDADYILCMTQDAVPADRHLTERLLEAMEDEKTALAYARQIPRADCHVIERYTRSFNYPETGMVKTKEDLATLGIKAYFCSNVCAMYRRQLYLERGGFEKKVIISEDTVYAAGCILAGYQVTYAAEARVIHSHNYSNRQQFHRNFDIAVAQAQHPELFEGIRSETEGIRMVKKTAAYLLRRRHPLMLIALFISSASKYLGFFIGKHYRRLPKSVVMRCTMNPGYWQSL</sequence>
<evidence type="ECO:0000259" key="2">
    <source>
        <dbReference type="Pfam" id="PF00535"/>
    </source>
</evidence>
<dbReference type="Gene3D" id="3.90.550.10">
    <property type="entry name" value="Spore Coat Polysaccharide Biosynthesis Protein SpsA, Chain A"/>
    <property type="match status" value="1"/>
</dbReference>
<dbReference type="Pfam" id="PF00535">
    <property type="entry name" value="Glycos_transf_2"/>
    <property type="match status" value="1"/>
</dbReference>